<dbReference type="InterPro" id="IPR036812">
    <property type="entry name" value="NAD(P)_OxRdtase_dom_sf"/>
</dbReference>
<dbReference type="AlphaFoldDB" id="A0A9W5TVN6"/>
<dbReference type="PANTHER" id="PTHR43312:SF1">
    <property type="entry name" value="NADP-DEPENDENT OXIDOREDUCTASE DOMAIN-CONTAINING PROTEIN"/>
    <property type="match status" value="1"/>
</dbReference>
<dbReference type="PRINTS" id="PR00069">
    <property type="entry name" value="ALDKETRDTASE"/>
</dbReference>
<dbReference type="PANTHER" id="PTHR43312">
    <property type="entry name" value="D-THREO-ALDOSE 1-DEHYDROGENASE"/>
    <property type="match status" value="1"/>
</dbReference>
<feature type="domain" description="NADP-dependent oxidoreductase" evidence="1">
    <location>
        <begin position="16"/>
        <end position="296"/>
    </location>
</feature>
<reference evidence="2" key="2">
    <citation type="submission" date="2020-09" db="EMBL/GenBank/DDBJ databases">
        <authorList>
            <person name="Sun Q."/>
            <person name="Zhou Y."/>
        </authorList>
    </citation>
    <scope>NUCLEOTIDE SEQUENCE</scope>
    <source>
        <strain evidence="2">CGMCC 1.15454</strain>
    </source>
</reference>
<dbReference type="EMBL" id="BMJD01000004">
    <property type="protein sequence ID" value="GGB34042.1"/>
    <property type="molecule type" value="Genomic_DNA"/>
</dbReference>
<sequence length="306" mass="34560">MQKNQLGKSDLFISQLTLGCMSLGTDKKQAQTIIDQALNAGINHLDTADLYDFGLNEEIVGQAIKDKREQVIITSKVGNHFNRDTKDWFWDPSKAHIIEGLKDSLQRLKTDYIDFYMLHGGTIDDPINESIEAFEELKKDGLIRAYGISSIRPNVIREYVKRSSIDAVMMQYSMLDRRPEEEILDLLQQNTISVLARGPLAKGILSDNGEKQIERKSREGYLDYTYEELVKVYDEIKDVIGDSASFNTAALQYVLHHPAVASAVFGASSVEQLRENTAISQAAPLPEEKYQALQAVTKPMQYTNHR</sequence>
<dbReference type="Gene3D" id="3.20.20.100">
    <property type="entry name" value="NADP-dependent oxidoreductase domain"/>
    <property type="match status" value="1"/>
</dbReference>
<dbReference type="RefSeq" id="WP_188724740.1">
    <property type="nucleotide sequence ID" value="NZ_BMJD01000004.1"/>
</dbReference>
<organism evidence="2 3">
    <name type="scientific">Lentibacillus populi</name>
    <dbReference type="NCBI Taxonomy" id="1827502"/>
    <lineage>
        <taxon>Bacteria</taxon>
        <taxon>Bacillati</taxon>
        <taxon>Bacillota</taxon>
        <taxon>Bacilli</taxon>
        <taxon>Bacillales</taxon>
        <taxon>Bacillaceae</taxon>
        <taxon>Lentibacillus</taxon>
    </lineage>
</organism>
<dbReference type="InterPro" id="IPR023210">
    <property type="entry name" value="NADP_OxRdtase_dom"/>
</dbReference>
<keyword evidence="3" id="KW-1185">Reference proteome</keyword>
<gene>
    <name evidence="2" type="ORF">GCM10011409_09350</name>
</gene>
<dbReference type="Pfam" id="PF00248">
    <property type="entry name" value="Aldo_ket_red"/>
    <property type="match status" value="1"/>
</dbReference>
<dbReference type="InterPro" id="IPR020471">
    <property type="entry name" value="AKR"/>
</dbReference>
<dbReference type="GO" id="GO:0016491">
    <property type="term" value="F:oxidoreductase activity"/>
    <property type="evidence" value="ECO:0007669"/>
    <property type="project" value="InterPro"/>
</dbReference>
<dbReference type="SUPFAM" id="SSF51430">
    <property type="entry name" value="NAD(P)-linked oxidoreductase"/>
    <property type="match status" value="1"/>
</dbReference>
<comment type="caution">
    <text evidence="2">The sequence shown here is derived from an EMBL/GenBank/DDBJ whole genome shotgun (WGS) entry which is preliminary data.</text>
</comment>
<evidence type="ECO:0000313" key="3">
    <source>
        <dbReference type="Proteomes" id="UP000621492"/>
    </source>
</evidence>
<protein>
    <submittedName>
        <fullName evidence="2">D-threo-aldose 1-dehydrogenase</fullName>
    </submittedName>
</protein>
<name>A0A9W5TVN6_9BACI</name>
<dbReference type="Proteomes" id="UP000621492">
    <property type="component" value="Unassembled WGS sequence"/>
</dbReference>
<dbReference type="CDD" id="cd19086">
    <property type="entry name" value="AKR_AKR11C1"/>
    <property type="match status" value="1"/>
</dbReference>
<evidence type="ECO:0000259" key="1">
    <source>
        <dbReference type="Pfam" id="PF00248"/>
    </source>
</evidence>
<evidence type="ECO:0000313" key="2">
    <source>
        <dbReference type="EMBL" id="GGB34042.1"/>
    </source>
</evidence>
<accession>A0A9W5TVN6</accession>
<dbReference type="InterPro" id="IPR053135">
    <property type="entry name" value="AKR2_Oxidoreductase"/>
</dbReference>
<proteinExistence type="predicted"/>
<reference evidence="2" key="1">
    <citation type="journal article" date="2014" name="Int. J. Syst. Evol. Microbiol.">
        <title>Complete genome sequence of Corynebacterium casei LMG S-19264T (=DSM 44701T), isolated from a smear-ripened cheese.</title>
        <authorList>
            <consortium name="US DOE Joint Genome Institute (JGI-PGF)"/>
            <person name="Walter F."/>
            <person name="Albersmeier A."/>
            <person name="Kalinowski J."/>
            <person name="Ruckert C."/>
        </authorList>
    </citation>
    <scope>NUCLEOTIDE SEQUENCE</scope>
    <source>
        <strain evidence="2">CGMCC 1.15454</strain>
    </source>
</reference>